<dbReference type="Proteomes" id="UP000789525">
    <property type="component" value="Unassembled WGS sequence"/>
</dbReference>
<reference evidence="1" key="1">
    <citation type="submission" date="2021-06" db="EMBL/GenBank/DDBJ databases">
        <authorList>
            <person name="Kallberg Y."/>
            <person name="Tangrot J."/>
            <person name="Rosling A."/>
        </authorList>
    </citation>
    <scope>NUCLEOTIDE SEQUENCE</scope>
    <source>
        <strain evidence="1">CL356</strain>
    </source>
</reference>
<accession>A0ACA9M3E4</accession>
<protein>
    <submittedName>
        <fullName evidence="1">9029_t:CDS:1</fullName>
    </submittedName>
</protein>
<gene>
    <name evidence="1" type="ORF">ACOLOM_LOCUS5377</name>
</gene>
<feature type="non-terminal residue" evidence="1">
    <location>
        <position position="485"/>
    </location>
</feature>
<organism evidence="1 2">
    <name type="scientific">Acaulospora colombiana</name>
    <dbReference type="NCBI Taxonomy" id="27376"/>
    <lineage>
        <taxon>Eukaryota</taxon>
        <taxon>Fungi</taxon>
        <taxon>Fungi incertae sedis</taxon>
        <taxon>Mucoromycota</taxon>
        <taxon>Glomeromycotina</taxon>
        <taxon>Glomeromycetes</taxon>
        <taxon>Diversisporales</taxon>
        <taxon>Acaulosporaceae</taxon>
        <taxon>Acaulospora</taxon>
    </lineage>
</organism>
<evidence type="ECO:0000313" key="1">
    <source>
        <dbReference type="EMBL" id="CAG8564936.1"/>
    </source>
</evidence>
<dbReference type="EMBL" id="CAJVPT010009833">
    <property type="protein sequence ID" value="CAG8564936.1"/>
    <property type="molecule type" value="Genomic_DNA"/>
</dbReference>
<sequence>MVYIGRLSSAAELERTNNLKKKLTEWDFNAHDLSEEDQLRCVVIIFEHVLGLKELKDLHISPNQLHQFIFAIMKSYHDTNPYHNFVHAVDVLQAMFHFLCLINLIPSFFPSGYEKKNQQRCIPDDLLKGSDAFALLLASIGHDVGHPGVNNHFLVESQTPLAQLYNDTSVLESFHAMTLFNLMRKHGFKVYETETTKYKEFRKTVVNAILATDMDIHNDYIADIEEHAKKFKSSDPQPRLKSPEILSKEKKTITGALIKCADISNVARPYHIAESWSNVLMEEFRCQGDLQRKLGLPVHPLNDRHGSLTQSDSQIFFIDNYAMPLFKSVGDLLPEMSFSLKYLENNRKSWQECKNVSVNDRSHRHNSSGNDSGVIVSPIDSRQNSPIVAVPAAMTMHRQVSGSCLRPISTLPERPGSEAHSDDFNRSNVDEVLSNAGASDAPLVHSNSHSKQQSFGWSLFARSKSQTVQNTNQYNGIPYEQGDRE</sequence>
<keyword evidence="2" id="KW-1185">Reference proteome</keyword>
<evidence type="ECO:0000313" key="2">
    <source>
        <dbReference type="Proteomes" id="UP000789525"/>
    </source>
</evidence>
<name>A0ACA9M3E4_9GLOM</name>
<proteinExistence type="predicted"/>
<comment type="caution">
    <text evidence="1">The sequence shown here is derived from an EMBL/GenBank/DDBJ whole genome shotgun (WGS) entry which is preliminary data.</text>
</comment>